<dbReference type="FunFam" id="1.10.390.10:FF:000016">
    <property type="entry name" value="Glutamyl aminopeptidase"/>
    <property type="match status" value="1"/>
</dbReference>
<keyword evidence="5 17" id="KW-0812">Transmembrane</keyword>
<dbReference type="PRINTS" id="PR00756">
    <property type="entry name" value="ALADIPTASE"/>
</dbReference>
<evidence type="ECO:0000256" key="8">
    <source>
        <dbReference type="ARBA" id="ARBA00022833"/>
    </source>
</evidence>
<keyword evidence="7 17" id="KW-0378">Hydrolase</keyword>
<dbReference type="PANTHER" id="PTHR11533">
    <property type="entry name" value="PROTEASE M1 ZINC METALLOPROTEASE"/>
    <property type="match status" value="1"/>
</dbReference>
<comment type="subcellular location">
    <subcellularLocation>
        <location evidence="1">Membrane</location>
        <topology evidence="1">Single-pass type II membrane protein</topology>
    </subcellularLocation>
</comment>
<dbReference type="EMBL" id="JAYKXH010000008">
    <property type="protein sequence ID" value="KAK7160218.1"/>
    <property type="molecule type" value="Genomic_DNA"/>
</dbReference>
<evidence type="ECO:0000259" key="19">
    <source>
        <dbReference type="Pfam" id="PF11838"/>
    </source>
</evidence>
<evidence type="ECO:0000256" key="14">
    <source>
        <dbReference type="PIRSR" id="PIRSR634016-1"/>
    </source>
</evidence>
<feature type="active site" description="Proton acceptor" evidence="14">
    <location>
        <position position="384"/>
    </location>
</feature>
<feature type="site" description="Transition state stabilizer" evidence="16">
    <location>
        <position position="470"/>
    </location>
</feature>
<dbReference type="InterPro" id="IPR014782">
    <property type="entry name" value="Peptidase_M1_dom"/>
</dbReference>
<evidence type="ECO:0000256" key="2">
    <source>
        <dbReference type="ARBA" id="ARBA00010136"/>
    </source>
</evidence>
<evidence type="ECO:0000256" key="7">
    <source>
        <dbReference type="ARBA" id="ARBA00022801"/>
    </source>
</evidence>
<dbReference type="GO" id="GO:0042277">
    <property type="term" value="F:peptide binding"/>
    <property type="evidence" value="ECO:0007669"/>
    <property type="project" value="TreeGrafter"/>
</dbReference>
<feature type="binding site" evidence="15">
    <location>
        <position position="383"/>
    </location>
    <ligand>
        <name>Zn(2+)</name>
        <dbReference type="ChEBI" id="CHEBI:29105"/>
        <note>catalytic</note>
    </ligand>
</feature>
<keyword evidence="22" id="KW-1185">Reference proteome</keyword>
<evidence type="ECO:0000256" key="6">
    <source>
        <dbReference type="ARBA" id="ARBA00022723"/>
    </source>
</evidence>
<keyword evidence="3 17" id="KW-0031">Aminopeptidase</keyword>
<evidence type="ECO:0000256" key="13">
    <source>
        <dbReference type="ARBA" id="ARBA00023180"/>
    </source>
</evidence>
<dbReference type="AlphaFoldDB" id="A0AAN9H8T8"/>
<dbReference type="InterPro" id="IPR027268">
    <property type="entry name" value="Peptidase_M4/M1_CTD_sf"/>
</dbReference>
<keyword evidence="13" id="KW-0325">Glycoprotein</keyword>
<organism evidence="21 22">
    <name type="scientific">Phoxinus phoxinus</name>
    <name type="common">Eurasian minnow</name>
    <dbReference type="NCBI Taxonomy" id="58324"/>
    <lineage>
        <taxon>Eukaryota</taxon>
        <taxon>Metazoa</taxon>
        <taxon>Chordata</taxon>
        <taxon>Craniata</taxon>
        <taxon>Vertebrata</taxon>
        <taxon>Euteleostomi</taxon>
        <taxon>Actinopterygii</taxon>
        <taxon>Neopterygii</taxon>
        <taxon>Teleostei</taxon>
        <taxon>Ostariophysi</taxon>
        <taxon>Cypriniformes</taxon>
        <taxon>Leuciscidae</taxon>
        <taxon>Phoxininae</taxon>
        <taxon>Phoxinus</taxon>
    </lineage>
</organism>
<dbReference type="Gene3D" id="2.60.40.1730">
    <property type="entry name" value="tricorn interacting facor f3 domain"/>
    <property type="match status" value="1"/>
</dbReference>
<dbReference type="GO" id="GO:0043171">
    <property type="term" value="P:peptide catabolic process"/>
    <property type="evidence" value="ECO:0007669"/>
    <property type="project" value="TreeGrafter"/>
</dbReference>
<gene>
    <name evidence="21" type="ORF">R3I93_007998</name>
</gene>
<keyword evidence="12 17" id="KW-0472">Membrane</keyword>
<feature type="binding site" evidence="15">
    <location>
        <position position="387"/>
    </location>
    <ligand>
        <name>Zn(2+)</name>
        <dbReference type="ChEBI" id="CHEBI:29105"/>
        <note>catalytic</note>
    </ligand>
</feature>
<dbReference type="InterPro" id="IPR042097">
    <property type="entry name" value="Aminopeptidase_N-like_N_sf"/>
</dbReference>
<dbReference type="GO" id="GO:0005615">
    <property type="term" value="C:extracellular space"/>
    <property type="evidence" value="ECO:0007669"/>
    <property type="project" value="TreeGrafter"/>
</dbReference>
<feature type="transmembrane region" description="Helical" evidence="17">
    <location>
        <begin position="12"/>
        <end position="35"/>
    </location>
</feature>
<evidence type="ECO:0000256" key="10">
    <source>
        <dbReference type="ARBA" id="ARBA00022989"/>
    </source>
</evidence>
<sequence>MAKGTGITKAVAVGIGVVTVSSVCGLVLMVVMFQIQIDEKRPLVPPTPSKPPVLPTDLPTNLRLHDYLLPESYKVVLQPYLYSAITNNYTNQSFFFSGNSTVRLKCMKDSKTILLHVHNLNVKNVEVRKSGSDEKLASRYTIHNNESNFLVINLEGQLSGNGTYYDIFTNFEGELFEDLSGFYVNRYTEKSKDEDEEDEERNRFLATSLLQPTDARRVFPCFDEPALKAVFDITIIHRPGITALSNGMGDSGSIEIDGEEWVVTTFTPTPIMSTYLLAFTLADFTYKSIPTGTNMHIYARKEAIVAGHADYAVEITHKILIHYEKEFGLKYPLDKLDQIALPDLSVGAMENWGFISYQESGLLYDEVTGSTFDKEWVATLIAHELAHQWFGNLVTMRWWNDLWLNEAFATYMSYIGVEAAGWDLKDLIVLREIQSAFQVDSLNSSHPLSLYENDIQTSSEIIELFDDVTYSKGAAVLRMLSAFMTDQAFMKGLKTYLYNFQYNNTVYNDLLECLQGETNLDLEGFMSTWIEQVGYPVITINTQTGDTSQEQFLLKPGVGHDIPWQVQITYIKSDDSGLKKDLLKVKGPVRRPHFQLIDSDKWVLANINCTGFYRVNYDEENWNKLLMQLEKDHHMIPVINRGQLIDDAFNLARGHRLNVSIALSLTKFLVNDTEYIPWESALKNLDHFVLMFDRSEVYGAITKYLRKQVRGLYEHFEEYTNNATIPKDYTDQNNQVNAISVACTYGLPECISMATSLFMDHKNDSNIFSIPSEIHPNLRRAIYCSAIAAGDEDDWEFVWEEYQRTTVAAEKDKLRYALSCTKEIWLLNRYLEYTLDPSKIRKMDMVSTINYIAKNVAGQPLAWDFVRGKWSYITQEYGAGIISLGSLLDGVTKRFSRDVELEELKQFQREQDKEDQGFAARALEQVIERTEANIIWVNENKQNVKDWFNGEL</sequence>
<keyword evidence="9" id="KW-0735">Signal-anchor</keyword>
<reference evidence="21 22" key="1">
    <citation type="submission" date="2024-02" db="EMBL/GenBank/DDBJ databases">
        <title>Chromosome-level genome assembly of the Eurasian Minnow (Phoxinus phoxinus).</title>
        <authorList>
            <person name="Oriowo T.O."/>
            <person name="Martin S."/>
            <person name="Stange M."/>
            <person name="Chrysostomakis Y."/>
            <person name="Brown T."/>
            <person name="Winkler S."/>
            <person name="Kukowka S."/>
            <person name="Myers E.W."/>
            <person name="Bohne A."/>
        </authorList>
    </citation>
    <scope>NUCLEOTIDE SEQUENCE [LARGE SCALE GENOMIC DNA]</scope>
    <source>
        <strain evidence="21">ZFMK-TIS-60720</strain>
        <tissue evidence="21">Whole Organism</tissue>
    </source>
</reference>
<dbReference type="InterPro" id="IPR045357">
    <property type="entry name" value="Aminopeptidase_N-like_N"/>
</dbReference>
<dbReference type="FunFam" id="2.60.40.1730:FF:000013">
    <property type="entry name" value="Aminopeptidase"/>
    <property type="match status" value="1"/>
</dbReference>
<evidence type="ECO:0000256" key="9">
    <source>
        <dbReference type="ARBA" id="ARBA00022968"/>
    </source>
</evidence>
<dbReference type="Gene3D" id="2.60.40.1910">
    <property type="match status" value="1"/>
</dbReference>
<dbReference type="Proteomes" id="UP001364617">
    <property type="component" value="Unassembled WGS sequence"/>
</dbReference>
<dbReference type="GO" id="GO:0005737">
    <property type="term" value="C:cytoplasm"/>
    <property type="evidence" value="ECO:0007669"/>
    <property type="project" value="TreeGrafter"/>
</dbReference>
<dbReference type="EC" id="3.4.11.-" evidence="17"/>
<evidence type="ECO:0000256" key="12">
    <source>
        <dbReference type="ARBA" id="ARBA00023136"/>
    </source>
</evidence>
<evidence type="ECO:0000259" key="18">
    <source>
        <dbReference type="Pfam" id="PF01433"/>
    </source>
</evidence>
<evidence type="ECO:0000256" key="1">
    <source>
        <dbReference type="ARBA" id="ARBA00004606"/>
    </source>
</evidence>
<comment type="similarity">
    <text evidence="2 17">Belongs to the peptidase M1 family.</text>
</comment>
<dbReference type="Pfam" id="PF17900">
    <property type="entry name" value="Peptidase_M1_N"/>
    <property type="match status" value="1"/>
</dbReference>
<feature type="domain" description="Peptidase M1 membrane alanine aminopeptidase" evidence="18">
    <location>
        <begin position="311"/>
        <end position="529"/>
    </location>
</feature>
<evidence type="ECO:0000259" key="20">
    <source>
        <dbReference type="Pfam" id="PF17900"/>
    </source>
</evidence>
<evidence type="ECO:0000256" key="5">
    <source>
        <dbReference type="ARBA" id="ARBA00022692"/>
    </source>
</evidence>
<keyword evidence="4 17" id="KW-0645">Protease</keyword>
<dbReference type="GO" id="GO:0070006">
    <property type="term" value="F:metalloaminopeptidase activity"/>
    <property type="evidence" value="ECO:0007669"/>
    <property type="project" value="TreeGrafter"/>
</dbReference>
<keyword evidence="10 17" id="KW-1133">Transmembrane helix</keyword>
<dbReference type="InterPro" id="IPR034016">
    <property type="entry name" value="M1_APN-typ"/>
</dbReference>
<feature type="domain" description="Aminopeptidase N-like N-terminal" evidence="20">
    <location>
        <begin position="70"/>
        <end position="276"/>
    </location>
</feature>
<evidence type="ECO:0000256" key="15">
    <source>
        <dbReference type="PIRSR" id="PIRSR634016-3"/>
    </source>
</evidence>
<evidence type="ECO:0000256" key="11">
    <source>
        <dbReference type="ARBA" id="ARBA00023049"/>
    </source>
</evidence>
<dbReference type="FunFam" id="1.25.50.20:FF:000012">
    <property type="entry name" value="Aminopeptidase N"/>
    <property type="match status" value="1"/>
</dbReference>
<evidence type="ECO:0000313" key="22">
    <source>
        <dbReference type="Proteomes" id="UP001364617"/>
    </source>
</evidence>
<dbReference type="InterPro" id="IPR024571">
    <property type="entry name" value="ERAP1-like_C_dom"/>
</dbReference>
<dbReference type="Gene3D" id="1.25.50.20">
    <property type="match status" value="1"/>
</dbReference>
<keyword evidence="8 15" id="KW-0862">Zinc</keyword>
<dbReference type="Pfam" id="PF01433">
    <property type="entry name" value="Peptidase_M1"/>
    <property type="match status" value="1"/>
</dbReference>
<dbReference type="GO" id="GO:0008270">
    <property type="term" value="F:zinc ion binding"/>
    <property type="evidence" value="ECO:0007669"/>
    <property type="project" value="UniProtKB-UniRule"/>
</dbReference>
<dbReference type="GO" id="GO:0006508">
    <property type="term" value="P:proteolysis"/>
    <property type="evidence" value="ECO:0007669"/>
    <property type="project" value="UniProtKB-KW"/>
</dbReference>
<comment type="caution">
    <text evidence="21">The sequence shown here is derived from an EMBL/GenBank/DDBJ whole genome shotgun (WGS) entry which is preliminary data.</text>
</comment>
<keyword evidence="6 15" id="KW-0479">Metal-binding</keyword>
<dbReference type="GO" id="GO:0005886">
    <property type="term" value="C:plasma membrane"/>
    <property type="evidence" value="ECO:0007669"/>
    <property type="project" value="TreeGrafter"/>
</dbReference>
<feature type="binding site" evidence="15">
    <location>
        <position position="406"/>
    </location>
    <ligand>
        <name>Zn(2+)</name>
        <dbReference type="ChEBI" id="CHEBI:29105"/>
        <note>catalytic</note>
    </ligand>
</feature>
<dbReference type="CDD" id="cd09601">
    <property type="entry name" value="M1_APN-Q_like"/>
    <property type="match status" value="1"/>
</dbReference>
<dbReference type="PANTHER" id="PTHR11533:SF259">
    <property type="entry name" value="AMINOPEPTIDASE"/>
    <property type="match status" value="1"/>
</dbReference>
<evidence type="ECO:0000256" key="17">
    <source>
        <dbReference type="RuleBase" id="RU364040"/>
    </source>
</evidence>
<feature type="domain" description="ERAP1-like C-terminal" evidence="19">
    <location>
        <begin position="602"/>
        <end position="931"/>
    </location>
</feature>
<accession>A0AAN9H8T8</accession>
<protein>
    <recommendedName>
        <fullName evidence="17">Aminopeptidase</fullName>
        <ecNumber evidence="17">3.4.11.-</ecNumber>
    </recommendedName>
</protein>
<comment type="cofactor">
    <cofactor evidence="15 17">
        <name>Zn(2+)</name>
        <dbReference type="ChEBI" id="CHEBI:29105"/>
    </cofactor>
    <text evidence="15 17">Binds 1 zinc ion per subunit.</text>
</comment>
<dbReference type="InterPro" id="IPR001930">
    <property type="entry name" value="Peptidase_M1"/>
</dbReference>
<evidence type="ECO:0000256" key="16">
    <source>
        <dbReference type="PIRSR" id="PIRSR634016-4"/>
    </source>
</evidence>
<dbReference type="Gene3D" id="1.10.390.10">
    <property type="entry name" value="Neutral Protease Domain 2"/>
    <property type="match status" value="1"/>
</dbReference>
<keyword evidence="11 17" id="KW-0482">Metalloprotease</keyword>
<evidence type="ECO:0000313" key="21">
    <source>
        <dbReference type="EMBL" id="KAK7160218.1"/>
    </source>
</evidence>
<name>A0AAN9H8T8_9TELE</name>
<dbReference type="Pfam" id="PF11838">
    <property type="entry name" value="ERAP1_C"/>
    <property type="match status" value="1"/>
</dbReference>
<dbReference type="SUPFAM" id="SSF55486">
    <property type="entry name" value="Metalloproteases ('zincins'), catalytic domain"/>
    <property type="match status" value="1"/>
</dbReference>
<evidence type="ECO:0000256" key="3">
    <source>
        <dbReference type="ARBA" id="ARBA00022438"/>
    </source>
</evidence>
<dbReference type="SUPFAM" id="SSF63737">
    <property type="entry name" value="Leukotriene A4 hydrolase N-terminal domain"/>
    <property type="match status" value="1"/>
</dbReference>
<evidence type="ECO:0000256" key="4">
    <source>
        <dbReference type="ARBA" id="ARBA00022670"/>
    </source>
</evidence>
<proteinExistence type="inferred from homology"/>
<dbReference type="InterPro" id="IPR050344">
    <property type="entry name" value="Peptidase_M1_aminopeptidases"/>
</dbReference>